<gene>
    <name evidence="3" type="ORF">C2I19_16515</name>
</gene>
<dbReference type="InterPro" id="IPR036938">
    <property type="entry name" value="PAP2/HPO_sf"/>
</dbReference>
<dbReference type="RefSeq" id="WP_103903754.1">
    <property type="nucleotide sequence ID" value="NZ_PQWB01000088.1"/>
</dbReference>
<protein>
    <submittedName>
        <fullName evidence="3">Undecaprenyl-diphosphatase</fullName>
    </submittedName>
</protein>
<dbReference type="Proteomes" id="UP000237082">
    <property type="component" value="Unassembled WGS sequence"/>
</dbReference>
<dbReference type="Gene3D" id="1.20.144.10">
    <property type="entry name" value="Phosphatidic acid phosphatase type 2/haloperoxidase"/>
    <property type="match status" value="1"/>
</dbReference>
<evidence type="ECO:0000313" key="4">
    <source>
        <dbReference type="Proteomes" id="UP000237082"/>
    </source>
</evidence>
<keyword evidence="1" id="KW-0812">Transmembrane</keyword>
<feature type="transmembrane region" description="Helical" evidence="1">
    <location>
        <begin position="63"/>
        <end position="83"/>
    </location>
</feature>
<dbReference type="CDD" id="cd03385">
    <property type="entry name" value="PAP2_BcrC_like"/>
    <property type="match status" value="1"/>
</dbReference>
<keyword evidence="1" id="KW-0472">Membrane</keyword>
<dbReference type="InterPro" id="IPR033879">
    <property type="entry name" value="UPP_Pase"/>
</dbReference>
<dbReference type="AlphaFoldDB" id="A0A2S5DD26"/>
<dbReference type="SMART" id="SM00014">
    <property type="entry name" value="acidPPc"/>
    <property type="match status" value="1"/>
</dbReference>
<reference evidence="4" key="1">
    <citation type="submission" date="2018-02" db="EMBL/GenBank/DDBJ databases">
        <authorList>
            <person name="O'Hara-Hanley K."/>
            <person name="Soby S."/>
        </authorList>
    </citation>
    <scope>NUCLEOTIDE SEQUENCE [LARGE SCALE GENOMIC DNA]</scope>
    <source>
        <strain evidence="4">MWU14-2602</strain>
    </source>
</reference>
<dbReference type="GO" id="GO:0005886">
    <property type="term" value="C:plasma membrane"/>
    <property type="evidence" value="ECO:0007669"/>
    <property type="project" value="InterPro"/>
</dbReference>
<dbReference type="SUPFAM" id="SSF48317">
    <property type="entry name" value="Acid phosphatase/Vanadium-dependent haloperoxidase"/>
    <property type="match status" value="1"/>
</dbReference>
<organism evidence="3 4">
    <name type="scientific">Chromobacterium alticapitis</name>
    <dbReference type="NCBI Taxonomy" id="2073169"/>
    <lineage>
        <taxon>Bacteria</taxon>
        <taxon>Pseudomonadati</taxon>
        <taxon>Pseudomonadota</taxon>
        <taxon>Betaproteobacteria</taxon>
        <taxon>Neisseriales</taxon>
        <taxon>Chromobacteriaceae</taxon>
        <taxon>Chromobacterium</taxon>
    </lineage>
</organism>
<name>A0A2S5DD26_9NEIS</name>
<keyword evidence="4" id="KW-1185">Reference proteome</keyword>
<evidence type="ECO:0000256" key="1">
    <source>
        <dbReference type="SAM" id="Phobius"/>
    </source>
</evidence>
<sequence length="200" mass="21829">MAILESLNQTLFLMINATPDSAPISIKLATFIARDVMRLLPALLVVLWLWGRAELRDTILKSLLLTAVALIGNWAIGLIWPHPRPFAVPIGYTFLAHDPTPSFPSNHGSIFAMMALCWCFSAARGWGWVMAVSGLAVAWSRVYLGVHFPLDMLGALLVSIAWCAALSPLWARKGAALTGALESLYRQLLAKPIAAGLIRR</sequence>
<dbReference type="Pfam" id="PF01569">
    <property type="entry name" value="PAP2"/>
    <property type="match status" value="1"/>
</dbReference>
<keyword evidence="1" id="KW-1133">Transmembrane helix</keyword>
<feature type="transmembrane region" description="Helical" evidence="1">
    <location>
        <begin position="152"/>
        <end position="171"/>
    </location>
</feature>
<dbReference type="InterPro" id="IPR000326">
    <property type="entry name" value="PAP2/HPO"/>
</dbReference>
<dbReference type="PANTHER" id="PTHR14969:SF13">
    <property type="entry name" value="AT30094P"/>
    <property type="match status" value="1"/>
</dbReference>
<evidence type="ECO:0000259" key="2">
    <source>
        <dbReference type="SMART" id="SM00014"/>
    </source>
</evidence>
<feature type="transmembrane region" description="Helical" evidence="1">
    <location>
        <begin position="103"/>
        <end position="121"/>
    </location>
</feature>
<dbReference type="OrthoDB" id="9801622at2"/>
<feature type="transmembrane region" description="Helical" evidence="1">
    <location>
        <begin position="31"/>
        <end position="51"/>
    </location>
</feature>
<accession>A0A2S5DD26</accession>
<feature type="domain" description="Phosphatidic acid phosphatase type 2/haloperoxidase" evidence="2">
    <location>
        <begin position="59"/>
        <end position="167"/>
    </location>
</feature>
<comment type="caution">
    <text evidence="3">The sequence shown here is derived from an EMBL/GenBank/DDBJ whole genome shotgun (WGS) entry which is preliminary data.</text>
</comment>
<evidence type="ECO:0000313" key="3">
    <source>
        <dbReference type="EMBL" id="POZ60892.1"/>
    </source>
</evidence>
<dbReference type="EMBL" id="PQWB01000088">
    <property type="protein sequence ID" value="POZ60892.1"/>
    <property type="molecule type" value="Genomic_DNA"/>
</dbReference>
<proteinExistence type="predicted"/>
<dbReference type="PANTHER" id="PTHR14969">
    <property type="entry name" value="SPHINGOSINE-1-PHOSPHATE PHOSPHOHYDROLASE"/>
    <property type="match status" value="1"/>
</dbReference>
<dbReference type="GO" id="GO:0050380">
    <property type="term" value="F:undecaprenyl-diphosphatase activity"/>
    <property type="evidence" value="ECO:0007669"/>
    <property type="project" value="InterPro"/>
</dbReference>